<keyword evidence="1" id="KW-0472">Membrane</keyword>
<keyword evidence="1" id="KW-0812">Transmembrane</keyword>
<keyword evidence="3" id="KW-1185">Reference proteome</keyword>
<dbReference type="Proteomes" id="UP000245370">
    <property type="component" value="Unassembled WGS sequence"/>
</dbReference>
<reference evidence="2 3" key="2">
    <citation type="submission" date="2018-05" db="EMBL/GenBank/DDBJ databases">
        <authorList>
            <person name="Lanie J.A."/>
            <person name="Ng W.-L."/>
            <person name="Kazmierczak K.M."/>
            <person name="Andrzejewski T.M."/>
            <person name="Davidsen T.M."/>
            <person name="Wayne K.J."/>
            <person name="Tettelin H."/>
            <person name="Glass J.I."/>
            <person name="Rusch D."/>
            <person name="Podicherti R."/>
            <person name="Tsui H.-C.T."/>
            <person name="Winkler M.E."/>
        </authorList>
    </citation>
    <scope>NUCLEOTIDE SEQUENCE [LARGE SCALE GENOMIC DNA]</scope>
    <source>
        <strain evidence="2 3">C305</strain>
    </source>
</reference>
<keyword evidence="1" id="KW-1133">Transmembrane helix</keyword>
<reference evidence="2 3" key="1">
    <citation type="submission" date="2018-05" db="EMBL/GenBank/DDBJ databases">
        <title>Brumimicrobium oceani sp. nov., isolated from coastal sediment.</title>
        <authorList>
            <person name="Kou Y."/>
        </authorList>
    </citation>
    <scope>NUCLEOTIDE SEQUENCE [LARGE SCALE GENOMIC DNA]</scope>
    <source>
        <strain evidence="2 3">C305</strain>
    </source>
</reference>
<dbReference type="EMBL" id="QFRJ01000008">
    <property type="protein sequence ID" value="PWH85097.1"/>
    <property type="molecule type" value="Genomic_DNA"/>
</dbReference>
<dbReference type="AlphaFoldDB" id="A0A2U2XBF5"/>
<evidence type="ECO:0000313" key="2">
    <source>
        <dbReference type="EMBL" id="PWH85097.1"/>
    </source>
</evidence>
<name>A0A2U2XBF5_9FLAO</name>
<dbReference type="RefSeq" id="WP_109359799.1">
    <property type="nucleotide sequence ID" value="NZ_QFRJ01000008.1"/>
</dbReference>
<feature type="transmembrane region" description="Helical" evidence="1">
    <location>
        <begin position="70"/>
        <end position="93"/>
    </location>
</feature>
<protein>
    <submittedName>
        <fullName evidence="2">Uncharacterized protein</fullName>
    </submittedName>
</protein>
<comment type="caution">
    <text evidence="2">The sequence shown here is derived from an EMBL/GenBank/DDBJ whole genome shotgun (WGS) entry which is preliminary data.</text>
</comment>
<dbReference type="OrthoDB" id="1467745at2"/>
<evidence type="ECO:0000256" key="1">
    <source>
        <dbReference type="SAM" id="Phobius"/>
    </source>
</evidence>
<organism evidence="2 3">
    <name type="scientific">Brumimicrobium oceani</name>
    <dbReference type="NCBI Taxonomy" id="2100725"/>
    <lineage>
        <taxon>Bacteria</taxon>
        <taxon>Pseudomonadati</taxon>
        <taxon>Bacteroidota</taxon>
        <taxon>Flavobacteriia</taxon>
        <taxon>Flavobacteriales</taxon>
        <taxon>Crocinitomicaceae</taxon>
        <taxon>Brumimicrobium</taxon>
    </lineage>
</organism>
<proteinExistence type="predicted"/>
<accession>A0A2U2XBF5</accession>
<sequence>MSKKKALCMQCRQWSYDTNVCEHCGYIISQEKKDEIEQKEYDKLNPPKPPSKLKKAMEYLRTSKNPLLKVLYYILMGIWMFYVGIVMIVMYIASMAAG</sequence>
<gene>
    <name evidence="2" type="ORF">DIT68_10695</name>
</gene>
<evidence type="ECO:0000313" key="3">
    <source>
        <dbReference type="Proteomes" id="UP000245370"/>
    </source>
</evidence>